<dbReference type="PANTHER" id="PTHR23520:SF5">
    <property type="entry name" value="TRANSPORTER, PUTATIVE (AFU_ORTHOLOGUE AFUA_3G04000)-RELATED"/>
    <property type="match status" value="1"/>
</dbReference>
<dbReference type="EMBL" id="VIBQ01000014">
    <property type="protein sequence ID" value="KAB8349787.1"/>
    <property type="molecule type" value="Genomic_DNA"/>
</dbReference>
<dbReference type="InterPro" id="IPR020846">
    <property type="entry name" value="MFS_dom"/>
</dbReference>
<feature type="transmembrane region" description="Helical" evidence="2">
    <location>
        <begin position="160"/>
        <end position="182"/>
    </location>
</feature>
<dbReference type="PROSITE" id="PS50850">
    <property type="entry name" value="MFS"/>
    <property type="match status" value="1"/>
</dbReference>
<feature type="transmembrane region" description="Helical" evidence="2">
    <location>
        <begin position="194"/>
        <end position="217"/>
    </location>
</feature>
<feature type="transmembrane region" description="Helical" evidence="2">
    <location>
        <begin position="268"/>
        <end position="292"/>
    </location>
</feature>
<keyword evidence="2" id="KW-0812">Transmembrane</keyword>
<feature type="transmembrane region" description="Helical" evidence="2">
    <location>
        <begin position="42"/>
        <end position="60"/>
    </location>
</feature>
<accession>A0A5N6KWH2</accession>
<name>A0A5N6KWH2_9ROSI</name>
<dbReference type="AlphaFoldDB" id="A0A5N6KWH2"/>
<gene>
    <name evidence="4" type="ORF">FH972_023801</name>
</gene>
<comment type="subcellular location">
    <subcellularLocation>
        <location evidence="1">Membrane</location>
        <topology evidence="1">Multi-pass membrane protein</topology>
    </subcellularLocation>
</comment>
<keyword evidence="5" id="KW-1185">Reference proteome</keyword>
<evidence type="ECO:0000256" key="1">
    <source>
        <dbReference type="ARBA" id="ARBA00004141"/>
    </source>
</evidence>
<comment type="caution">
    <text evidence="4">The sequence shown here is derived from an EMBL/GenBank/DDBJ whole genome shotgun (WGS) entry which is preliminary data.</text>
</comment>
<reference evidence="4 5" key="1">
    <citation type="submission" date="2019-06" db="EMBL/GenBank/DDBJ databases">
        <title>A chromosomal-level reference genome of Carpinus fangiana (Coryloideae, Betulaceae).</title>
        <authorList>
            <person name="Yang X."/>
            <person name="Wang Z."/>
            <person name="Zhang L."/>
            <person name="Hao G."/>
            <person name="Liu J."/>
            <person name="Yang Y."/>
        </authorList>
    </citation>
    <scope>NUCLEOTIDE SEQUENCE [LARGE SCALE GENOMIC DNA]</scope>
    <source>
        <strain evidence="4">Cfa_2016G</strain>
        <tissue evidence="4">Leaf</tissue>
    </source>
</reference>
<dbReference type="InterPro" id="IPR011701">
    <property type="entry name" value="MFS"/>
</dbReference>
<sequence length="343" mass="37598">MDEPELLTPSRVTRVFKEIGLHSLYHSPADTKLLCFQRFVRLLAYGGATLILVPYLKLLGINETKIGLFMTLTLVGDILISFFLTMFADRLGRRAVVAVGALLMSGSGIAFALSGNYVVLLLAAIFGVISPSGNEIGPFRAIEESALAQLSSSEVRSDIFAWYSLTSSAGAAVGTIVFGWVVQTLQARGWTTLASYRVVFFAYAATGIFKLALVCLLSKKVEPEKKPPPPHPEEEPLLRNEVAATPEVKKSLFLPHISKETTRLTIQLCLAFALDSFASGLASMSWVMYYFYTKFNLKEGQLGTIFSIGWVISTFSVLVASSIAKRIGNVKVSRRLRLRVVLD</sequence>
<evidence type="ECO:0000256" key="2">
    <source>
        <dbReference type="SAM" id="Phobius"/>
    </source>
</evidence>
<dbReference type="InterPro" id="IPR036259">
    <property type="entry name" value="MFS_trans_sf"/>
</dbReference>
<evidence type="ECO:0000313" key="4">
    <source>
        <dbReference type="EMBL" id="KAB8349787.1"/>
    </source>
</evidence>
<evidence type="ECO:0000259" key="3">
    <source>
        <dbReference type="PROSITE" id="PS50850"/>
    </source>
</evidence>
<feature type="transmembrane region" description="Helical" evidence="2">
    <location>
        <begin position="119"/>
        <end position="139"/>
    </location>
</feature>
<feature type="transmembrane region" description="Helical" evidence="2">
    <location>
        <begin position="304"/>
        <end position="324"/>
    </location>
</feature>
<feature type="domain" description="Major facilitator superfamily (MFS) profile" evidence="3">
    <location>
        <begin position="30"/>
        <end position="343"/>
    </location>
</feature>
<dbReference type="GO" id="GO:0016020">
    <property type="term" value="C:membrane"/>
    <property type="evidence" value="ECO:0007669"/>
    <property type="project" value="UniProtKB-SubCell"/>
</dbReference>
<dbReference type="PANTHER" id="PTHR23520">
    <property type="entry name" value="TRANSPORTER, PUTATIVE (AFU_ORTHOLOGUE AFUA_3G04000)-RELATED"/>
    <property type="match status" value="1"/>
</dbReference>
<organism evidence="4 5">
    <name type="scientific">Carpinus fangiana</name>
    <dbReference type="NCBI Taxonomy" id="176857"/>
    <lineage>
        <taxon>Eukaryota</taxon>
        <taxon>Viridiplantae</taxon>
        <taxon>Streptophyta</taxon>
        <taxon>Embryophyta</taxon>
        <taxon>Tracheophyta</taxon>
        <taxon>Spermatophyta</taxon>
        <taxon>Magnoliopsida</taxon>
        <taxon>eudicotyledons</taxon>
        <taxon>Gunneridae</taxon>
        <taxon>Pentapetalae</taxon>
        <taxon>rosids</taxon>
        <taxon>fabids</taxon>
        <taxon>Fagales</taxon>
        <taxon>Betulaceae</taxon>
        <taxon>Carpinus</taxon>
    </lineage>
</organism>
<proteinExistence type="predicted"/>
<dbReference type="Gene3D" id="1.20.1250.20">
    <property type="entry name" value="MFS general substrate transporter like domains"/>
    <property type="match status" value="1"/>
</dbReference>
<evidence type="ECO:0000313" key="5">
    <source>
        <dbReference type="Proteomes" id="UP000327013"/>
    </source>
</evidence>
<dbReference type="SUPFAM" id="SSF103473">
    <property type="entry name" value="MFS general substrate transporter"/>
    <property type="match status" value="1"/>
</dbReference>
<dbReference type="Pfam" id="PF07690">
    <property type="entry name" value="MFS_1"/>
    <property type="match status" value="1"/>
</dbReference>
<dbReference type="OrthoDB" id="10027823at2759"/>
<keyword evidence="2" id="KW-1133">Transmembrane helix</keyword>
<dbReference type="Proteomes" id="UP000327013">
    <property type="component" value="Unassembled WGS sequence"/>
</dbReference>
<protein>
    <recommendedName>
        <fullName evidence="3">Major facilitator superfamily (MFS) profile domain-containing protein</fullName>
    </recommendedName>
</protein>
<dbReference type="GO" id="GO:0022857">
    <property type="term" value="F:transmembrane transporter activity"/>
    <property type="evidence" value="ECO:0007669"/>
    <property type="project" value="InterPro"/>
</dbReference>
<feature type="transmembrane region" description="Helical" evidence="2">
    <location>
        <begin position="66"/>
        <end position="88"/>
    </location>
</feature>
<keyword evidence="2" id="KW-0472">Membrane</keyword>